<sequence>MAVPQTFSPSIRKTFRSRRRRRHLLSFVAVVMLSISLRAFASTANHRVLAETSTHVMMTPRRKRLTIDTISDRLKSMEYGKSVMSRHPIGTPRRRLSFPFLPNGGPVRGKLAVEADRITRELASRRGEDGSSDSGGARDFPFDRIVYTNIGNPHAVSQRAITWPRQVMALLQLPDEHGIDHPNAHLLFPRDAIERARQMKCALDGHGVGAYTHSKGARQFREDVARFIEGRDGARPGSVDAENIYLTAGASEAITMIMTALIRDETCGIMIPTPQYPLYSATLDLLGGKKVGYHLDEESAWGLNLAELERSLADARANGIDVVGMVLINPGNPTGQVLSSDEVKDVVMFCSRHNIVLLSDEVYQENVYHEGVRFFSARRAADELGLIENDAIQLCSFHSVSKGVFGECGQRGGYVEMVGIDEDVNEILYKLAASKLCSSAAGQAMVSLMCRGPDPTDESHETHEEEKREIFEGLKERGMIMSRGLDDIPGFSCQPATGAMYCFPSVIMPRGAIEASRELGFSPDTLYALDLLQTKGICVVPASGFGQKHGRYGFRTTFLSPESQSVVDSMRDHYEEFCEKYSGRDRTLDYDESSSSPLLRNDDFPPRNIVAFLPDADLISSTPLLDDNICRCSDHPPPRGHNPHPPDVDLRSSTQPPDDSPPGGRMASHRSRRCCYGDAYDNNKDHVVEVDGVNNTWR</sequence>
<protein>
    <recommendedName>
        <fullName evidence="8">Aminotransferase class I/classII large domain-containing protein</fullName>
    </recommendedName>
</protein>
<evidence type="ECO:0000313" key="9">
    <source>
        <dbReference type="EMBL" id="KAL3810262.1"/>
    </source>
</evidence>
<gene>
    <name evidence="9" type="ORF">ACHAXA_008630</name>
</gene>
<comment type="cofactor">
    <cofactor evidence="1">
        <name>pyridoxal 5'-phosphate</name>
        <dbReference type="ChEBI" id="CHEBI:597326"/>
    </cofactor>
</comment>
<evidence type="ECO:0000256" key="7">
    <source>
        <dbReference type="SAM" id="MobiDB-lite"/>
    </source>
</evidence>
<keyword evidence="10" id="KW-1185">Reference proteome</keyword>
<dbReference type="Proteomes" id="UP001530377">
    <property type="component" value="Unassembled WGS sequence"/>
</dbReference>
<dbReference type="Gene3D" id="3.40.640.10">
    <property type="entry name" value="Type I PLP-dependent aspartate aminotransferase-like (Major domain)"/>
    <property type="match status" value="1"/>
</dbReference>
<dbReference type="PANTHER" id="PTHR11751">
    <property type="entry name" value="ALANINE AMINOTRANSFERASE"/>
    <property type="match status" value="1"/>
</dbReference>
<evidence type="ECO:0000256" key="2">
    <source>
        <dbReference type="ARBA" id="ARBA00011738"/>
    </source>
</evidence>
<proteinExistence type="inferred from homology"/>
<feature type="domain" description="Aminotransferase class I/classII large" evidence="8">
    <location>
        <begin position="188"/>
        <end position="558"/>
    </location>
</feature>
<dbReference type="Gene3D" id="1.10.287.1970">
    <property type="match status" value="1"/>
</dbReference>
<keyword evidence="4" id="KW-0808">Transferase</keyword>
<comment type="subunit">
    <text evidence="2">Homodimer.</text>
</comment>
<dbReference type="GO" id="GO:0008483">
    <property type="term" value="F:transaminase activity"/>
    <property type="evidence" value="ECO:0007669"/>
    <property type="project" value="UniProtKB-KW"/>
</dbReference>
<comment type="caution">
    <text evidence="9">The sequence shown here is derived from an EMBL/GenBank/DDBJ whole genome shotgun (WGS) entry which is preliminary data.</text>
</comment>
<dbReference type="SUPFAM" id="SSF53383">
    <property type="entry name" value="PLP-dependent transferases"/>
    <property type="match status" value="1"/>
</dbReference>
<evidence type="ECO:0000256" key="4">
    <source>
        <dbReference type="ARBA" id="ARBA00022679"/>
    </source>
</evidence>
<evidence type="ECO:0000256" key="5">
    <source>
        <dbReference type="ARBA" id="ARBA00022898"/>
    </source>
</evidence>
<accession>A0ABD3RD20</accession>
<dbReference type="Gene3D" id="3.90.1150.10">
    <property type="entry name" value="Aspartate Aminotransferase, domain 1"/>
    <property type="match status" value="1"/>
</dbReference>
<dbReference type="Pfam" id="PF00155">
    <property type="entry name" value="Aminotran_1_2"/>
    <property type="match status" value="1"/>
</dbReference>
<evidence type="ECO:0000313" key="10">
    <source>
        <dbReference type="Proteomes" id="UP001530377"/>
    </source>
</evidence>
<reference evidence="9 10" key="1">
    <citation type="submission" date="2024-10" db="EMBL/GenBank/DDBJ databases">
        <title>Updated reference genomes for cyclostephanoid diatoms.</title>
        <authorList>
            <person name="Roberts W.R."/>
            <person name="Alverson A.J."/>
        </authorList>
    </citation>
    <scope>NUCLEOTIDE SEQUENCE [LARGE SCALE GENOMIC DNA]</scope>
    <source>
        <strain evidence="9 10">AJA228-03</strain>
    </source>
</reference>
<keyword evidence="5" id="KW-0663">Pyridoxal phosphate</keyword>
<dbReference type="InterPro" id="IPR045088">
    <property type="entry name" value="ALAT1/2-like"/>
</dbReference>
<dbReference type="EMBL" id="JALLPB020000342">
    <property type="protein sequence ID" value="KAL3810262.1"/>
    <property type="molecule type" value="Genomic_DNA"/>
</dbReference>
<dbReference type="FunFam" id="1.10.287.1970:FF:000001">
    <property type="entry name" value="Alanine aminotransferase 2"/>
    <property type="match status" value="1"/>
</dbReference>
<evidence type="ECO:0000256" key="1">
    <source>
        <dbReference type="ARBA" id="ARBA00001933"/>
    </source>
</evidence>
<keyword evidence="3" id="KW-0032">Aminotransferase</keyword>
<dbReference type="FunFam" id="3.40.640.10:FF:000104">
    <property type="entry name" value="Alanine aminotransferase, putative"/>
    <property type="match status" value="1"/>
</dbReference>
<dbReference type="InterPro" id="IPR015421">
    <property type="entry name" value="PyrdxlP-dep_Trfase_major"/>
</dbReference>
<evidence type="ECO:0000256" key="3">
    <source>
        <dbReference type="ARBA" id="ARBA00022576"/>
    </source>
</evidence>
<comment type="similarity">
    <text evidence="6">Belongs to the class-I pyridoxal-phosphate-dependent aminotransferase family. Alanine aminotransferase subfamily.</text>
</comment>
<dbReference type="AlphaFoldDB" id="A0ABD3RD20"/>
<organism evidence="9 10">
    <name type="scientific">Cyclostephanos tholiformis</name>
    <dbReference type="NCBI Taxonomy" id="382380"/>
    <lineage>
        <taxon>Eukaryota</taxon>
        <taxon>Sar</taxon>
        <taxon>Stramenopiles</taxon>
        <taxon>Ochrophyta</taxon>
        <taxon>Bacillariophyta</taxon>
        <taxon>Coscinodiscophyceae</taxon>
        <taxon>Thalassiosirophycidae</taxon>
        <taxon>Stephanodiscales</taxon>
        <taxon>Stephanodiscaceae</taxon>
        <taxon>Cyclostephanos</taxon>
    </lineage>
</organism>
<dbReference type="InterPro" id="IPR015424">
    <property type="entry name" value="PyrdxlP-dep_Trfase"/>
</dbReference>
<evidence type="ECO:0000259" key="8">
    <source>
        <dbReference type="Pfam" id="PF00155"/>
    </source>
</evidence>
<dbReference type="InterPro" id="IPR004839">
    <property type="entry name" value="Aminotransferase_I/II_large"/>
</dbReference>
<name>A0ABD3RD20_9STRA</name>
<dbReference type="PANTHER" id="PTHR11751:SF29">
    <property type="entry name" value="ALANINE TRANSAMINASE"/>
    <property type="match status" value="1"/>
</dbReference>
<evidence type="ECO:0000256" key="6">
    <source>
        <dbReference type="ARBA" id="ARBA00025785"/>
    </source>
</evidence>
<dbReference type="InterPro" id="IPR015422">
    <property type="entry name" value="PyrdxlP-dep_Trfase_small"/>
</dbReference>
<feature type="region of interest" description="Disordered" evidence="7">
    <location>
        <begin position="630"/>
        <end position="671"/>
    </location>
</feature>
<dbReference type="CDD" id="cd00609">
    <property type="entry name" value="AAT_like"/>
    <property type="match status" value="1"/>
</dbReference>